<evidence type="ECO:0000256" key="7">
    <source>
        <dbReference type="ARBA" id="ARBA00023054"/>
    </source>
</evidence>
<keyword evidence="4" id="KW-0493">Microtubule</keyword>
<comment type="similarity">
    <text evidence="2">Belongs to the kinesin light chain family.</text>
</comment>
<keyword evidence="9" id="KW-0206">Cytoskeleton</keyword>
<feature type="repeat" description="TPR" evidence="10">
    <location>
        <begin position="121"/>
        <end position="154"/>
    </location>
</feature>
<keyword evidence="7" id="KW-0175">Coiled coil</keyword>
<feature type="repeat" description="TPR" evidence="10">
    <location>
        <begin position="289"/>
        <end position="322"/>
    </location>
</feature>
<proteinExistence type="inferred from homology"/>
<evidence type="ECO:0000256" key="2">
    <source>
        <dbReference type="ARBA" id="ARBA00009622"/>
    </source>
</evidence>
<accession>A0ABU5GW48</accession>
<keyword evidence="6 10" id="KW-0802">TPR repeat</keyword>
<dbReference type="PRINTS" id="PR00381">
    <property type="entry name" value="KINESINLIGHT"/>
</dbReference>
<evidence type="ECO:0000256" key="6">
    <source>
        <dbReference type="ARBA" id="ARBA00022803"/>
    </source>
</evidence>
<dbReference type="InterPro" id="IPR002151">
    <property type="entry name" value="Kinesin_light"/>
</dbReference>
<comment type="caution">
    <text evidence="13">The sequence shown here is derived from an EMBL/GenBank/DDBJ whole genome shotgun (WGS) entry which is preliminary data.</text>
</comment>
<keyword evidence="3" id="KW-0963">Cytoplasm</keyword>
<dbReference type="InterPro" id="IPR024983">
    <property type="entry name" value="CHAT_dom"/>
</dbReference>
<evidence type="ECO:0000259" key="12">
    <source>
        <dbReference type="Pfam" id="PF12770"/>
    </source>
</evidence>
<dbReference type="RefSeq" id="WP_321543789.1">
    <property type="nucleotide sequence ID" value="NZ_JAXIVS010000001.1"/>
</dbReference>
<dbReference type="PANTHER" id="PTHR45783">
    <property type="entry name" value="KINESIN LIGHT CHAIN"/>
    <property type="match status" value="1"/>
</dbReference>
<evidence type="ECO:0000256" key="5">
    <source>
        <dbReference type="ARBA" id="ARBA00022737"/>
    </source>
</evidence>
<dbReference type="Pfam" id="PF13374">
    <property type="entry name" value="TPR_10"/>
    <property type="match status" value="2"/>
</dbReference>
<keyword evidence="11" id="KW-0732">Signal</keyword>
<evidence type="ECO:0000256" key="11">
    <source>
        <dbReference type="SAM" id="SignalP"/>
    </source>
</evidence>
<dbReference type="PANTHER" id="PTHR45783:SF3">
    <property type="entry name" value="KINESIN LIGHT CHAIN"/>
    <property type="match status" value="1"/>
</dbReference>
<dbReference type="InterPro" id="IPR019734">
    <property type="entry name" value="TPR_rpt"/>
</dbReference>
<keyword evidence="8" id="KW-0505">Motor protein</keyword>
<feature type="repeat" description="TPR" evidence="10">
    <location>
        <begin position="205"/>
        <end position="238"/>
    </location>
</feature>
<dbReference type="SUPFAM" id="SSF48452">
    <property type="entry name" value="TPR-like"/>
    <property type="match status" value="3"/>
</dbReference>
<evidence type="ECO:0000256" key="10">
    <source>
        <dbReference type="PROSITE-ProRule" id="PRU00339"/>
    </source>
</evidence>
<dbReference type="Gene3D" id="1.25.40.10">
    <property type="entry name" value="Tetratricopeptide repeat domain"/>
    <property type="match status" value="3"/>
</dbReference>
<evidence type="ECO:0000256" key="8">
    <source>
        <dbReference type="ARBA" id="ARBA00023175"/>
    </source>
</evidence>
<gene>
    <name evidence="13" type="ORF">SYV04_01695</name>
</gene>
<dbReference type="EMBL" id="JAXIVS010000001">
    <property type="protein sequence ID" value="MDY7225069.1"/>
    <property type="molecule type" value="Genomic_DNA"/>
</dbReference>
<dbReference type="SMART" id="SM00028">
    <property type="entry name" value="TPR"/>
    <property type="match status" value="12"/>
</dbReference>
<keyword evidence="5" id="KW-0677">Repeat</keyword>
<sequence length="1104" mass="120967">MKSGIQRTLVRAALVLLSGVACATVDPGGRDPRLTEARQAYEQGQQQKAAGHYAEAVPLLEHALELREAVLGDTHPEVAQCLNLLGAVQVLQGSLARAELLLQRALAIREAAFGERHPEVAESLHTLATVYLKQGQPARAEQLYGRALEIREEVLGKDHPDVASTLNNLGNLYLQQGQFARSEALHERALAVREKSLPRNHPDIAFSLNNLASVHMKQGHYARAESLYGRAIAIKEETLGKNHPDVAQSLNNLANAYVHQGKYPRAEALYQRAIAIWTAAFGDKHPYIADALYNLANLIFYQGRYAQSESLYQRVLAIQEEALGKGHSDLVDVLHGLSLLYMAQGQYERGIPFAMRAIEISKATLGERHPNVALALDGLANLYSSQGGYAQAEPLYEQAVAVREQAFGRDHPDVAESLGNLASAYVSQGHFARAEPLHLRALAIREQALGKNHPNVARSLHHLALLYFNQGQYSRAEPLHQRALEIRETVLGEAHPDVATSLHDLALLRVAQQRLAEALPLFERALAVSEADLRQEVFGFSERGLESFLRLLRKSEEQLYALARAYPDDARVRRLALTAALLRKGRSVEEIADTSQIISRSLGPEDREAFEHLRALRTRIAEASLAGPGTRPPTEYQQLLKDLAAQSDTLEADLARRSASLRAHATRPRPAELVDRVAASLPKDSVLVEFVAYESHAAPALPDLGGPRYLALLLFADGSTQAVDLGLADPLDRASLQLHRVLARHVSAYASAARELYKLAFRPLVPRLGKVRRLFLSTDGQLSLVPFGVLNDGRHMLEDGFELAYLTSGRDLLPRIEEVAPERSVVVLADPDFDAPPAVSPERGDAGARERSGALERFFSAMRAPGVDQPFPPLPGTRKEAEAIQRMFPQAQLFLGRAATKEALLKVRTPGILHIATHGFFREDAPTGVGTRAVGACCALGEEDRSQRLPDPLLRSYLVLAGAHASAAQPGGARREDSLVTALELAGLDLWGTQLVVLSACDTGLGDIKQGQGVYGLRRAFVVAGAEAVVASLWSVNDEKTQEFMESYYRNLLAGQGRVTALREAMRTFRRKHPHPYFWAPFIAMGQDTPLRGLVPRTEPRPAP</sequence>
<evidence type="ECO:0000313" key="13">
    <source>
        <dbReference type="EMBL" id="MDY7225069.1"/>
    </source>
</evidence>
<evidence type="ECO:0000256" key="3">
    <source>
        <dbReference type="ARBA" id="ARBA00022490"/>
    </source>
</evidence>
<name>A0ABU5GW48_9BACT</name>
<feature type="signal peptide" evidence="11">
    <location>
        <begin position="1"/>
        <end position="23"/>
    </location>
</feature>
<organism evidence="13 14">
    <name type="scientific">Hyalangium rubrum</name>
    <dbReference type="NCBI Taxonomy" id="3103134"/>
    <lineage>
        <taxon>Bacteria</taxon>
        <taxon>Pseudomonadati</taxon>
        <taxon>Myxococcota</taxon>
        <taxon>Myxococcia</taxon>
        <taxon>Myxococcales</taxon>
        <taxon>Cystobacterineae</taxon>
        <taxon>Archangiaceae</taxon>
        <taxon>Hyalangium</taxon>
    </lineage>
</organism>
<keyword evidence="14" id="KW-1185">Reference proteome</keyword>
<protein>
    <submittedName>
        <fullName evidence="13">Tetratricopeptide repeat protein</fullName>
    </submittedName>
</protein>
<dbReference type="InterPro" id="IPR011990">
    <property type="entry name" value="TPR-like_helical_dom_sf"/>
</dbReference>
<comment type="subcellular location">
    <subcellularLocation>
        <location evidence="1">Cytoplasm</location>
        <location evidence="1">Cytoskeleton</location>
    </subcellularLocation>
</comment>
<dbReference type="PROSITE" id="PS51257">
    <property type="entry name" value="PROKAR_LIPOPROTEIN"/>
    <property type="match status" value="1"/>
</dbReference>
<reference evidence="13 14" key="1">
    <citation type="submission" date="2023-12" db="EMBL/GenBank/DDBJ databases">
        <title>the genome sequence of Hyalangium sp. s54d21.</title>
        <authorList>
            <person name="Zhang X."/>
        </authorList>
    </citation>
    <scope>NUCLEOTIDE SEQUENCE [LARGE SCALE GENOMIC DNA]</scope>
    <source>
        <strain evidence="14">s54d21</strain>
    </source>
</reference>
<feature type="repeat" description="TPR" evidence="10">
    <location>
        <begin position="163"/>
        <end position="196"/>
    </location>
</feature>
<dbReference type="Pfam" id="PF13424">
    <property type="entry name" value="TPR_12"/>
    <property type="match status" value="5"/>
</dbReference>
<feature type="repeat" description="TPR" evidence="10">
    <location>
        <begin position="247"/>
        <end position="280"/>
    </location>
</feature>
<dbReference type="Pfam" id="PF12770">
    <property type="entry name" value="CHAT"/>
    <property type="match status" value="1"/>
</dbReference>
<evidence type="ECO:0000256" key="1">
    <source>
        <dbReference type="ARBA" id="ARBA00004245"/>
    </source>
</evidence>
<feature type="repeat" description="TPR" evidence="10">
    <location>
        <begin position="457"/>
        <end position="490"/>
    </location>
</feature>
<dbReference type="PROSITE" id="PS50005">
    <property type="entry name" value="TPR"/>
    <property type="match status" value="6"/>
</dbReference>
<evidence type="ECO:0000256" key="4">
    <source>
        <dbReference type="ARBA" id="ARBA00022701"/>
    </source>
</evidence>
<feature type="chain" id="PRO_5046472540" evidence="11">
    <location>
        <begin position="24"/>
        <end position="1104"/>
    </location>
</feature>
<evidence type="ECO:0000313" key="14">
    <source>
        <dbReference type="Proteomes" id="UP001291309"/>
    </source>
</evidence>
<evidence type="ECO:0000256" key="9">
    <source>
        <dbReference type="ARBA" id="ARBA00023212"/>
    </source>
</evidence>
<feature type="domain" description="CHAT" evidence="12">
    <location>
        <begin position="752"/>
        <end position="1087"/>
    </location>
</feature>
<dbReference type="Proteomes" id="UP001291309">
    <property type="component" value="Unassembled WGS sequence"/>
</dbReference>